<dbReference type="InParanoid" id="D5G891"/>
<dbReference type="EMBL" id="FN430041">
    <property type="protein sequence ID" value="CAZ80734.1"/>
    <property type="molecule type" value="Genomic_DNA"/>
</dbReference>
<evidence type="ECO:0000313" key="1">
    <source>
        <dbReference type="EMBL" id="CAZ80734.1"/>
    </source>
</evidence>
<gene>
    <name evidence="1" type="ORF">GSTUM_00002934001</name>
</gene>
<accession>D5G891</accession>
<dbReference type="Proteomes" id="UP000006911">
    <property type="component" value="Unassembled WGS sequence"/>
</dbReference>
<protein>
    <submittedName>
        <fullName evidence="1">(Perigord truffle) hypothetical protein</fullName>
    </submittedName>
</protein>
<evidence type="ECO:0000313" key="2">
    <source>
        <dbReference type="Proteomes" id="UP000006911"/>
    </source>
</evidence>
<organism evidence="1 2">
    <name type="scientific">Tuber melanosporum (strain Mel28)</name>
    <name type="common">Perigord black truffle</name>
    <dbReference type="NCBI Taxonomy" id="656061"/>
    <lineage>
        <taxon>Eukaryota</taxon>
        <taxon>Fungi</taxon>
        <taxon>Dikarya</taxon>
        <taxon>Ascomycota</taxon>
        <taxon>Pezizomycotina</taxon>
        <taxon>Pezizomycetes</taxon>
        <taxon>Pezizales</taxon>
        <taxon>Tuberaceae</taxon>
        <taxon>Tuber</taxon>
    </lineage>
</organism>
<sequence length="183" mass="20328">METQLLRGSSVNQVVKFYWSFYCKLFVCCFSLDHAGHTLSMSYKYTALRAESEEKHACPGNCIAGCRPILIPARPIQIQLPTCTCNSRATTPIFAQPGALRNTGVTRKKVSPRKRRCLHIKGFSFFSNLHPSLSFAGHGHVELHHNTPGFRCLLGCLSQDFRSEPSFKYLGTSLGGVVPIHGK</sequence>
<name>D5G891_TUBMM</name>
<reference evidence="1 2" key="1">
    <citation type="journal article" date="2010" name="Nature">
        <title>Perigord black truffle genome uncovers evolutionary origins and mechanisms of symbiosis.</title>
        <authorList>
            <person name="Martin F."/>
            <person name="Kohler A."/>
            <person name="Murat C."/>
            <person name="Balestrini R."/>
            <person name="Coutinho P.M."/>
            <person name="Jaillon O."/>
            <person name="Montanini B."/>
            <person name="Morin E."/>
            <person name="Noel B."/>
            <person name="Percudani R."/>
            <person name="Porcel B."/>
            <person name="Rubini A."/>
            <person name="Amicucci A."/>
            <person name="Amselem J."/>
            <person name="Anthouard V."/>
            <person name="Arcioni S."/>
            <person name="Artiguenave F."/>
            <person name="Aury J.M."/>
            <person name="Ballario P."/>
            <person name="Bolchi A."/>
            <person name="Brenna A."/>
            <person name="Brun A."/>
            <person name="Buee M."/>
            <person name="Cantarel B."/>
            <person name="Chevalier G."/>
            <person name="Couloux A."/>
            <person name="Da Silva C."/>
            <person name="Denoeud F."/>
            <person name="Duplessis S."/>
            <person name="Ghignone S."/>
            <person name="Hilselberger B."/>
            <person name="Iotti M."/>
            <person name="Marcais B."/>
            <person name="Mello A."/>
            <person name="Miranda M."/>
            <person name="Pacioni G."/>
            <person name="Quesneville H."/>
            <person name="Riccioni C."/>
            <person name="Ruotolo R."/>
            <person name="Splivallo R."/>
            <person name="Stocchi V."/>
            <person name="Tisserant E."/>
            <person name="Viscomi A.R."/>
            <person name="Zambonelli A."/>
            <person name="Zampieri E."/>
            <person name="Henrissat B."/>
            <person name="Lebrun M.H."/>
            <person name="Paolocci F."/>
            <person name="Bonfante P."/>
            <person name="Ottonello S."/>
            <person name="Wincker P."/>
        </authorList>
    </citation>
    <scope>NUCLEOTIDE SEQUENCE [LARGE SCALE GENOMIC DNA]</scope>
    <source>
        <strain evidence="1 2">Mel28</strain>
    </source>
</reference>
<dbReference type="RefSeq" id="XP_002836543.1">
    <property type="nucleotide sequence ID" value="XM_002836497.1"/>
</dbReference>
<dbReference type="GeneID" id="9188336"/>
<keyword evidence="2" id="KW-1185">Reference proteome</keyword>
<proteinExistence type="predicted"/>
<dbReference type="KEGG" id="tml:GSTUM_00002934001"/>
<dbReference type="AlphaFoldDB" id="D5G891"/>
<dbReference type="HOGENOM" id="CLU_1476185_0_0_1"/>